<sequence length="441" mass="45733">MCSACGTPGHVTPGHVAGSGTALTGTEQSSPTGRVARFAALRNRDCRPYLFGTGLAMMADNIEHVITYWVLWERFHSPALTGFQVISHWVPFLLLSVWFGGLADRYDCRRLIQAAQGLFMLVSAAWGVLFLTGTLQVWHACVLLVLHGCAGAMWGPGEQMLLHDFVSREELPSAVRLNATFRSLGVLFGPVVGSALLLGLGPTWGIFANIAFYLPLTLFLFRTRFTGHLREGGRKARVGIKDAVRVLRDVRGDRTLVSMIALAGLGSFLVGASMQSAMPVFAHDLGVGAGSAGVAYGVLLFANGAGGVIGGLVLEATGWVRPKVGAAIVATALYGVTTVVFALSGNYGVAVVALVVGGVANLASMSITQTVVQLLAPAADRGRVIGLYNVSAGGLKAGSGFTVGLLGAAVGLHWSLAVSAGVLVVGAGVVAAHAFRGRVAG</sequence>
<reference evidence="9" key="1">
    <citation type="submission" date="2021-04" db="EMBL/GenBank/DDBJ databases">
        <title>Genomic sequence of Actinosynnema pretiosum subsp. pretiosum ATCC 31280 (C-14919).</title>
        <authorList>
            <person name="Bai L."/>
            <person name="Wang X."/>
            <person name="Xiao Y."/>
        </authorList>
    </citation>
    <scope>NUCLEOTIDE SEQUENCE</scope>
    <source>
        <strain evidence="9">ATCC 31280</strain>
    </source>
</reference>
<feature type="transmembrane region" description="Helical" evidence="7">
    <location>
        <begin position="294"/>
        <end position="314"/>
    </location>
</feature>
<dbReference type="CDD" id="cd06173">
    <property type="entry name" value="MFS_MefA_like"/>
    <property type="match status" value="1"/>
</dbReference>
<evidence type="ECO:0000259" key="8">
    <source>
        <dbReference type="PROSITE" id="PS50850"/>
    </source>
</evidence>
<keyword evidence="2" id="KW-0813">Transport</keyword>
<evidence type="ECO:0000256" key="7">
    <source>
        <dbReference type="SAM" id="Phobius"/>
    </source>
</evidence>
<evidence type="ECO:0000256" key="2">
    <source>
        <dbReference type="ARBA" id="ARBA00022448"/>
    </source>
</evidence>
<feature type="transmembrane region" description="Helical" evidence="7">
    <location>
        <begin position="77"/>
        <end position="99"/>
    </location>
</feature>
<name>A0AA45LB11_9PSEU</name>
<accession>A0AA45LB11</accession>
<dbReference type="Pfam" id="PF05977">
    <property type="entry name" value="MFS_3"/>
    <property type="match status" value="1"/>
</dbReference>
<keyword evidence="3" id="KW-1003">Cell membrane</keyword>
<dbReference type="AlphaFoldDB" id="A0AA45LB11"/>
<dbReference type="GO" id="GO:0022857">
    <property type="term" value="F:transmembrane transporter activity"/>
    <property type="evidence" value="ECO:0007669"/>
    <property type="project" value="InterPro"/>
</dbReference>
<feature type="transmembrane region" description="Helical" evidence="7">
    <location>
        <begin position="416"/>
        <end position="435"/>
    </location>
</feature>
<keyword evidence="5 7" id="KW-1133">Transmembrane helix</keyword>
<dbReference type="InterPro" id="IPR010290">
    <property type="entry name" value="TM_effector"/>
</dbReference>
<dbReference type="PANTHER" id="PTHR23513">
    <property type="entry name" value="INTEGRAL MEMBRANE EFFLUX PROTEIN-RELATED"/>
    <property type="match status" value="1"/>
</dbReference>
<dbReference type="GO" id="GO:0005886">
    <property type="term" value="C:plasma membrane"/>
    <property type="evidence" value="ECO:0007669"/>
    <property type="project" value="UniProtKB-SubCell"/>
</dbReference>
<dbReference type="InterPro" id="IPR036259">
    <property type="entry name" value="MFS_trans_sf"/>
</dbReference>
<dbReference type="SUPFAM" id="SSF103473">
    <property type="entry name" value="MFS general substrate transporter"/>
    <property type="match status" value="1"/>
</dbReference>
<dbReference type="Gene3D" id="1.20.1250.20">
    <property type="entry name" value="MFS general substrate transporter like domains"/>
    <property type="match status" value="1"/>
</dbReference>
<dbReference type="Proteomes" id="UP000677152">
    <property type="component" value="Chromosome"/>
</dbReference>
<evidence type="ECO:0000256" key="5">
    <source>
        <dbReference type="ARBA" id="ARBA00022989"/>
    </source>
</evidence>
<dbReference type="PROSITE" id="PS50850">
    <property type="entry name" value="MFS"/>
    <property type="match status" value="1"/>
</dbReference>
<keyword evidence="4 7" id="KW-0812">Transmembrane</keyword>
<gene>
    <name evidence="9" type="ORF">KCV87_08090</name>
</gene>
<feature type="transmembrane region" description="Helical" evidence="7">
    <location>
        <begin position="255"/>
        <end position="274"/>
    </location>
</feature>
<feature type="transmembrane region" description="Helical" evidence="7">
    <location>
        <begin position="349"/>
        <end position="375"/>
    </location>
</feature>
<keyword evidence="6 7" id="KW-0472">Membrane</keyword>
<evidence type="ECO:0000313" key="9">
    <source>
        <dbReference type="EMBL" id="QUF06010.1"/>
    </source>
</evidence>
<feature type="transmembrane region" description="Helical" evidence="7">
    <location>
        <begin position="49"/>
        <end position="71"/>
    </location>
</feature>
<proteinExistence type="predicted"/>
<dbReference type="PRINTS" id="PR01988">
    <property type="entry name" value="EXPORTERBACE"/>
</dbReference>
<feature type="transmembrane region" description="Helical" evidence="7">
    <location>
        <begin position="387"/>
        <end position="410"/>
    </location>
</feature>
<evidence type="ECO:0000256" key="3">
    <source>
        <dbReference type="ARBA" id="ARBA00022475"/>
    </source>
</evidence>
<evidence type="ECO:0000256" key="4">
    <source>
        <dbReference type="ARBA" id="ARBA00022692"/>
    </source>
</evidence>
<protein>
    <submittedName>
        <fullName evidence="9">MFS transporter</fullName>
    </submittedName>
</protein>
<feature type="transmembrane region" description="Helical" evidence="7">
    <location>
        <begin position="111"/>
        <end position="131"/>
    </location>
</feature>
<dbReference type="InterPro" id="IPR022324">
    <property type="entry name" value="Bacilysin_exporter_BacE_put"/>
</dbReference>
<evidence type="ECO:0000256" key="1">
    <source>
        <dbReference type="ARBA" id="ARBA00004651"/>
    </source>
</evidence>
<feature type="transmembrane region" description="Helical" evidence="7">
    <location>
        <begin position="326"/>
        <end position="343"/>
    </location>
</feature>
<dbReference type="InterPro" id="IPR020846">
    <property type="entry name" value="MFS_dom"/>
</dbReference>
<organism evidence="9 10">
    <name type="scientific">Actinosynnema pretiosum subsp. pretiosum</name>
    <dbReference type="NCBI Taxonomy" id="103721"/>
    <lineage>
        <taxon>Bacteria</taxon>
        <taxon>Bacillati</taxon>
        <taxon>Actinomycetota</taxon>
        <taxon>Actinomycetes</taxon>
        <taxon>Pseudonocardiales</taxon>
        <taxon>Pseudonocardiaceae</taxon>
        <taxon>Actinosynnema</taxon>
    </lineage>
</organism>
<feature type="domain" description="Major facilitator superfamily (MFS) profile" evidence="8">
    <location>
        <begin position="256"/>
        <end position="441"/>
    </location>
</feature>
<evidence type="ECO:0000313" key="10">
    <source>
        <dbReference type="Proteomes" id="UP000677152"/>
    </source>
</evidence>
<comment type="subcellular location">
    <subcellularLocation>
        <location evidence="1">Cell membrane</location>
        <topology evidence="1">Multi-pass membrane protein</topology>
    </subcellularLocation>
</comment>
<dbReference type="PANTHER" id="PTHR23513:SF11">
    <property type="entry name" value="STAPHYLOFERRIN A TRANSPORTER"/>
    <property type="match status" value="1"/>
</dbReference>
<feature type="transmembrane region" description="Helical" evidence="7">
    <location>
        <begin position="204"/>
        <end position="221"/>
    </location>
</feature>
<dbReference type="EMBL" id="CP073249">
    <property type="protein sequence ID" value="QUF06010.1"/>
    <property type="molecule type" value="Genomic_DNA"/>
</dbReference>
<evidence type="ECO:0000256" key="6">
    <source>
        <dbReference type="ARBA" id="ARBA00023136"/>
    </source>
</evidence>